<dbReference type="PANTHER" id="PTHR45784">
    <property type="entry name" value="C-TYPE LECTIN DOMAIN FAMILY 20 MEMBER A-RELATED"/>
    <property type="match status" value="1"/>
</dbReference>
<evidence type="ECO:0000313" key="2">
    <source>
        <dbReference type="Ensembl" id="ENSPNAP00000026685.2"/>
    </source>
</evidence>
<evidence type="ECO:0000259" key="1">
    <source>
        <dbReference type="PROSITE" id="PS50041"/>
    </source>
</evidence>
<dbReference type="Ensembl" id="ENSPNAT00000004466.2">
    <property type="protein sequence ID" value="ENSPNAP00000026685.2"/>
    <property type="gene ID" value="ENSPNAG00000002061.2"/>
</dbReference>
<dbReference type="SMART" id="SM00034">
    <property type="entry name" value="CLECT"/>
    <property type="match status" value="1"/>
</dbReference>
<proteinExistence type="predicted"/>
<dbReference type="PANTHER" id="PTHR45784:SF3">
    <property type="entry name" value="C-TYPE LECTIN DOMAIN FAMILY 4 MEMBER K-LIKE-RELATED"/>
    <property type="match status" value="1"/>
</dbReference>
<dbReference type="PROSITE" id="PS50041">
    <property type="entry name" value="C_TYPE_LECTIN_2"/>
    <property type="match status" value="2"/>
</dbReference>
<dbReference type="OMA" id="HYINTAM"/>
<feature type="domain" description="C-type lectin" evidence="1">
    <location>
        <begin position="87"/>
        <end position="190"/>
    </location>
</feature>
<evidence type="ECO:0000313" key="3">
    <source>
        <dbReference type="Proteomes" id="UP001501920"/>
    </source>
</evidence>
<sequence length="227" mass="25319">MEDMNRLKAAVDPAYTGAVWIGLKRYWVMSSGANISAYSNWVSTEPVEGNVEAACGVFTSQGWQSSSCSSMLYFVCFDDRDGAKDKFVLINSNITWTQAQTYCSQHHTNLASIHNAQEQQQVLNIVGNSTSAWFGLISGQWSDEGFSTFRYWANEHALDSISIEKCAAMMSDSGKWTPSQCNLQNPFVCYGGECPLSTLPLKSYLHRQPHCNPHLCKIQLLVIYSTI</sequence>
<gene>
    <name evidence="2" type="primary">RS1</name>
</gene>
<name>A0A3B4DTA1_PYGNA</name>
<accession>A0A3B4DTA1</accession>
<dbReference type="Gene3D" id="3.10.100.10">
    <property type="entry name" value="Mannose-Binding Protein A, subunit A"/>
    <property type="match status" value="2"/>
</dbReference>
<dbReference type="GeneTree" id="ENSGT01100000263473"/>
<dbReference type="SUPFAM" id="SSF56436">
    <property type="entry name" value="C-type lectin-like"/>
    <property type="match status" value="2"/>
</dbReference>
<dbReference type="InterPro" id="IPR001304">
    <property type="entry name" value="C-type_lectin-like"/>
</dbReference>
<reference evidence="2" key="3">
    <citation type="submission" date="2025-09" db="UniProtKB">
        <authorList>
            <consortium name="Ensembl"/>
        </authorList>
    </citation>
    <scope>IDENTIFICATION</scope>
</reference>
<keyword evidence="3" id="KW-1185">Reference proteome</keyword>
<dbReference type="Proteomes" id="UP001501920">
    <property type="component" value="Chromosome 19"/>
</dbReference>
<organism evidence="2 3">
    <name type="scientific">Pygocentrus nattereri</name>
    <name type="common">Red-bellied piranha</name>
    <dbReference type="NCBI Taxonomy" id="42514"/>
    <lineage>
        <taxon>Eukaryota</taxon>
        <taxon>Metazoa</taxon>
        <taxon>Chordata</taxon>
        <taxon>Craniata</taxon>
        <taxon>Vertebrata</taxon>
        <taxon>Euteleostomi</taxon>
        <taxon>Actinopterygii</taxon>
        <taxon>Neopterygii</taxon>
        <taxon>Teleostei</taxon>
        <taxon>Ostariophysi</taxon>
        <taxon>Characiformes</taxon>
        <taxon>Characoidei</taxon>
        <taxon>Pygocentrus</taxon>
    </lineage>
</organism>
<feature type="domain" description="C-type lectin" evidence="1">
    <location>
        <begin position="1"/>
        <end position="77"/>
    </location>
</feature>
<protein>
    <recommendedName>
        <fullName evidence="1">C-type lectin domain-containing protein</fullName>
    </recommendedName>
</protein>
<dbReference type="InterPro" id="IPR016187">
    <property type="entry name" value="CTDL_fold"/>
</dbReference>
<reference evidence="2 3" key="1">
    <citation type="submission" date="2020-10" db="EMBL/GenBank/DDBJ databases">
        <title>Pygocentrus nattereri (red-bellied piranha) genome, fPygNat1, primary haplotype.</title>
        <authorList>
            <person name="Myers G."/>
            <person name="Meyer A."/>
            <person name="Karagic N."/>
            <person name="Pippel M."/>
            <person name="Winkler S."/>
            <person name="Tracey A."/>
            <person name="Wood J."/>
            <person name="Formenti G."/>
            <person name="Howe K."/>
            <person name="Fedrigo O."/>
            <person name="Jarvis E.D."/>
        </authorList>
    </citation>
    <scope>NUCLEOTIDE SEQUENCE [LARGE SCALE GENOMIC DNA]</scope>
</reference>
<reference evidence="2" key="2">
    <citation type="submission" date="2025-08" db="UniProtKB">
        <authorList>
            <consortium name="Ensembl"/>
        </authorList>
    </citation>
    <scope>IDENTIFICATION</scope>
</reference>
<dbReference type="AlphaFoldDB" id="A0A3B4DTA1"/>
<dbReference type="InterPro" id="IPR016186">
    <property type="entry name" value="C-type_lectin-like/link_sf"/>
</dbReference>
<dbReference type="Pfam" id="PF00059">
    <property type="entry name" value="Lectin_C"/>
    <property type="match status" value="2"/>
</dbReference>